<dbReference type="InterPro" id="IPR003779">
    <property type="entry name" value="CMD-like"/>
</dbReference>
<accession>A0AA95H6Q3</accession>
<dbReference type="GO" id="GO:0051920">
    <property type="term" value="F:peroxiredoxin activity"/>
    <property type="evidence" value="ECO:0007669"/>
    <property type="project" value="InterPro"/>
</dbReference>
<dbReference type="EMBL" id="CP124755">
    <property type="protein sequence ID" value="WGZ91857.1"/>
    <property type="molecule type" value="Genomic_DNA"/>
</dbReference>
<reference evidence="2" key="1">
    <citation type="journal article" date="2023" name="Int. J. Mol. Sci.">
        <title>Metagenomics Revealed a New Genus 'Candidatus Thiocaldithrix dubininis' gen. nov., sp. nov. and a New Species 'Candidatus Thiothrix putei' sp. nov. in the Family Thiotrichaceae, Some Members of Which Have Traits of Both Na+- and H+-Motive Energetics.</title>
        <authorList>
            <person name="Ravin N.V."/>
            <person name="Muntyan M.S."/>
            <person name="Smolyakov D.D."/>
            <person name="Rudenko T.S."/>
            <person name="Beletsky A.V."/>
            <person name="Mardanov A.V."/>
            <person name="Grabovich M.Y."/>
        </authorList>
    </citation>
    <scope>NUCLEOTIDE SEQUENCE</scope>
    <source>
        <strain evidence="2">GKL-01</strain>
    </source>
</reference>
<dbReference type="InterPro" id="IPR029032">
    <property type="entry name" value="AhpD-like"/>
</dbReference>
<protein>
    <submittedName>
        <fullName evidence="2">Carboxymuconolactone decarboxylase family protein</fullName>
    </submittedName>
</protein>
<evidence type="ECO:0000259" key="1">
    <source>
        <dbReference type="Pfam" id="PF02627"/>
    </source>
</evidence>
<proteinExistence type="predicted"/>
<gene>
    <name evidence="2" type="ORF">QJT80_05100</name>
</gene>
<dbReference type="NCBIfam" id="TIGR00778">
    <property type="entry name" value="ahpD_dom"/>
    <property type="match status" value="1"/>
</dbReference>
<dbReference type="SUPFAM" id="SSF69118">
    <property type="entry name" value="AhpD-like"/>
    <property type="match status" value="2"/>
</dbReference>
<dbReference type="KEGG" id="tdu:QJT80_05100"/>
<dbReference type="Gene3D" id="1.20.1290.10">
    <property type="entry name" value="AhpD-like"/>
    <property type="match status" value="2"/>
</dbReference>
<feature type="domain" description="Carboxymuconolactone decarboxylase-like" evidence="1">
    <location>
        <begin position="21"/>
        <end position="96"/>
    </location>
</feature>
<dbReference type="Pfam" id="PF02627">
    <property type="entry name" value="CMD"/>
    <property type="match status" value="2"/>
</dbReference>
<dbReference type="Proteomes" id="UP001300672">
    <property type="component" value="Chromosome"/>
</dbReference>
<dbReference type="InterPro" id="IPR004675">
    <property type="entry name" value="AhpD_core"/>
</dbReference>
<organism evidence="2">
    <name type="scientific">Candidatus Thiocaldithrix dubininis</name>
    <dbReference type="NCBI Taxonomy" id="3080823"/>
    <lineage>
        <taxon>Bacteria</taxon>
        <taxon>Pseudomonadati</taxon>
        <taxon>Pseudomonadota</taxon>
        <taxon>Gammaproteobacteria</taxon>
        <taxon>Thiotrichales</taxon>
        <taxon>Thiotrichaceae</taxon>
        <taxon>Candidatus Thiocaldithrix</taxon>
    </lineage>
</organism>
<evidence type="ECO:0000313" key="2">
    <source>
        <dbReference type="EMBL" id="WGZ91857.1"/>
    </source>
</evidence>
<dbReference type="PANTHER" id="PTHR33930">
    <property type="entry name" value="ALKYL HYDROPEROXIDE REDUCTASE AHPD"/>
    <property type="match status" value="1"/>
</dbReference>
<reference evidence="2" key="2">
    <citation type="submission" date="2023-04" db="EMBL/GenBank/DDBJ databases">
        <authorList>
            <person name="Beletskiy A.V."/>
            <person name="Mardanov A.V."/>
            <person name="Ravin N.V."/>
        </authorList>
    </citation>
    <scope>NUCLEOTIDE SEQUENCE</scope>
    <source>
        <strain evidence="2">GKL-01</strain>
    </source>
</reference>
<dbReference type="PANTHER" id="PTHR33930:SF2">
    <property type="entry name" value="BLR3452 PROTEIN"/>
    <property type="match status" value="1"/>
</dbReference>
<feature type="domain" description="Carboxymuconolactone decarboxylase-like" evidence="1">
    <location>
        <begin position="112"/>
        <end position="174"/>
    </location>
</feature>
<name>A0AA95H6Q3_9GAMM</name>
<sequence>MMKQPSFMESLKTARHYGLGEFLEIIGELSQESTKKGVLDRKQKELITLGIALAKGCHRCIEIHTDAARKMGASETELQQVRKIALYTQASPEHRHSHDLWHAWSDSWREFSLSKGCLDHHCRELIGLGIAIVQQDARLIELHVKGALSHNASPEEIFEVMPIALLMDGAPALSQIPQLVYALEQAQHPETTEAVAA</sequence>
<dbReference type="AlphaFoldDB" id="A0AA95H6Q3"/>